<proteinExistence type="predicted"/>
<name>A0ABQ9G1V8_9NEOP</name>
<evidence type="ECO:0000313" key="2">
    <source>
        <dbReference type="Proteomes" id="UP001159363"/>
    </source>
</evidence>
<protein>
    <submittedName>
        <fullName evidence="1">Uncharacterized protein</fullName>
    </submittedName>
</protein>
<accession>A0ABQ9G1V8</accession>
<evidence type="ECO:0000313" key="1">
    <source>
        <dbReference type="EMBL" id="KAJ8866163.1"/>
    </source>
</evidence>
<sequence length="159" mass="18017">MLRNVTVVRHGVVMLRNVTVVRHGVVMLRNVTVVRHGVVMLRNVTVVRHGVVMLRNVTVVRHGVVMLRNVTVVRHGVVLIDDPSTWDCSWSSGEGWRGPRLINLAGLFDIWKSAEEDCVICCTRFHRDNLFIGISVNSSLEDQALRSDWVSRVPDCLDR</sequence>
<dbReference type="Proteomes" id="UP001159363">
    <property type="component" value="Chromosome 16"/>
</dbReference>
<reference evidence="1 2" key="1">
    <citation type="submission" date="2023-02" db="EMBL/GenBank/DDBJ databases">
        <title>LHISI_Scaffold_Assembly.</title>
        <authorList>
            <person name="Stuart O.P."/>
            <person name="Cleave R."/>
            <person name="Magrath M.J.L."/>
            <person name="Mikheyev A.S."/>
        </authorList>
    </citation>
    <scope>NUCLEOTIDE SEQUENCE [LARGE SCALE GENOMIC DNA]</scope>
    <source>
        <strain evidence="1">Daus_M_001</strain>
        <tissue evidence="1">Leg muscle</tissue>
    </source>
</reference>
<comment type="caution">
    <text evidence="1">The sequence shown here is derived from an EMBL/GenBank/DDBJ whole genome shotgun (WGS) entry which is preliminary data.</text>
</comment>
<keyword evidence="2" id="KW-1185">Reference proteome</keyword>
<dbReference type="EMBL" id="JARBHB010000017">
    <property type="protein sequence ID" value="KAJ8866163.1"/>
    <property type="molecule type" value="Genomic_DNA"/>
</dbReference>
<gene>
    <name evidence="1" type="ORF">PR048_033687</name>
</gene>
<organism evidence="1 2">
    <name type="scientific">Dryococelus australis</name>
    <dbReference type="NCBI Taxonomy" id="614101"/>
    <lineage>
        <taxon>Eukaryota</taxon>
        <taxon>Metazoa</taxon>
        <taxon>Ecdysozoa</taxon>
        <taxon>Arthropoda</taxon>
        <taxon>Hexapoda</taxon>
        <taxon>Insecta</taxon>
        <taxon>Pterygota</taxon>
        <taxon>Neoptera</taxon>
        <taxon>Polyneoptera</taxon>
        <taxon>Phasmatodea</taxon>
        <taxon>Verophasmatodea</taxon>
        <taxon>Anareolatae</taxon>
        <taxon>Phasmatidae</taxon>
        <taxon>Eurycanthinae</taxon>
        <taxon>Dryococelus</taxon>
    </lineage>
</organism>